<dbReference type="InterPro" id="IPR038765">
    <property type="entry name" value="Papain-like_cys_pep_sf"/>
</dbReference>
<accession>A0A9W7T6P1</accession>
<dbReference type="SUPFAM" id="SSF54001">
    <property type="entry name" value="Cysteine proteinases"/>
    <property type="match status" value="1"/>
</dbReference>
<evidence type="ECO:0000259" key="5">
    <source>
        <dbReference type="PROSITE" id="PS51720"/>
    </source>
</evidence>
<feature type="domain" description="AIG1-type G" evidence="5">
    <location>
        <begin position="329"/>
        <end position="515"/>
    </location>
</feature>
<comment type="catalytic activity">
    <reaction evidence="3">
        <text>Thiol-dependent hydrolysis of ester, thioester, amide, peptide and isopeptide bonds formed by the C-terminal Gly of ubiquitin (a 76-residue protein attached to proteins as an intracellular targeting signal).</text>
        <dbReference type="EC" id="3.4.19.12"/>
    </reaction>
</comment>
<gene>
    <name evidence="6" type="ORF">IRJ41_018684</name>
</gene>
<dbReference type="GO" id="GO:0005829">
    <property type="term" value="C:cytosol"/>
    <property type="evidence" value="ECO:0007669"/>
    <property type="project" value="TreeGrafter"/>
</dbReference>
<keyword evidence="3" id="KW-0833">Ubl conjugation pathway</keyword>
<dbReference type="EC" id="3.4.19.12" evidence="3"/>
<dbReference type="InterPro" id="IPR027417">
    <property type="entry name" value="P-loop_NTPase"/>
</dbReference>
<dbReference type="Pfam" id="PF04548">
    <property type="entry name" value="AIG1"/>
    <property type="match status" value="1"/>
</dbReference>
<dbReference type="PROSITE" id="PS51720">
    <property type="entry name" value="G_AIG1"/>
    <property type="match status" value="1"/>
</dbReference>
<dbReference type="Gene3D" id="3.90.70.10">
    <property type="entry name" value="Cysteine proteinases"/>
    <property type="match status" value="1"/>
</dbReference>
<dbReference type="PANTHER" id="PTHR24006:SF899">
    <property type="entry name" value="UBIQUITIN CARBOXYL-TERMINAL HYDROLASE"/>
    <property type="match status" value="1"/>
</dbReference>
<dbReference type="Proteomes" id="UP001059041">
    <property type="component" value="Unassembled WGS sequence"/>
</dbReference>
<dbReference type="GO" id="GO:0004843">
    <property type="term" value="F:cysteine-type deubiquitinase activity"/>
    <property type="evidence" value="ECO:0007669"/>
    <property type="project" value="UniProtKB-UniRule"/>
</dbReference>
<dbReference type="GO" id="GO:0005634">
    <property type="term" value="C:nucleus"/>
    <property type="evidence" value="ECO:0007669"/>
    <property type="project" value="TreeGrafter"/>
</dbReference>
<proteinExistence type="inferred from homology"/>
<dbReference type="PROSITE" id="PS00973">
    <property type="entry name" value="USP_2"/>
    <property type="match status" value="1"/>
</dbReference>
<dbReference type="InterPro" id="IPR018200">
    <property type="entry name" value="USP_CS"/>
</dbReference>
<dbReference type="PANTHER" id="PTHR24006">
    <property type="entry name" value="UBIQUITIN CARBOXYL-TERMINAL HYDROLASE"/>
    <property type="match status" value="1"/>
</dbReference>
<reference evidence="6" key="1">
    <citation type="submission" date="2021-02" db="EMBL/GenBank/DDBJ databases">
        <title>Comparative genomics reveals that relaxation of natural selection precedes convergent phenotypic evolution of cavefish.</title>
        <authorList>
            <person name="Peng Z."/>
        </authorList>
    </citation>
    <scope>NUCLEOTIDE SEQUENCE</scope>
    <source>
        <tissue evidence="6">Muscle</tissue>
    </source>
</reference>
<evidence type="ECO:0000313" key="7">
    <source>
        <dbReference type="Proteomes" id="UP001059041"/>
    </source>
</evidence>
<dbReference type="PROSITE" id="PS00972">
    <property type="entry name" value="USP_1"/>
    <property type="match status" value="1"/>
</dbReference>
<keyword evidence="2" id="KW-0547">Nucleotide-binding</keyword>
<keyword evidence="3" id="KW-0645">Protease</keyword>
<dbReference type="Gene3D" id="3.40.50.300">
    <property type="entry name" value="P-loop containing nucleotide triphosphate hydrolases"/>
    <property type="match status" value="1"/>
</dbReference>
<dbReference type="GO" id="GO:0006508">
    <property type="term" value="P:proteolysis"/>
    <property type="evidence" value="ECO:0007669"/>
    <property type="project" value="UniProtKB-KW"/>
</dbReference>
<dbReference type="GO" id="GO:0005525">
    <property type="term" value="F:GTP binding"/>
    <property type="evidence" value="ECO:0007669"/>
    <property type="project" value="InterPro"/>
</dbReference>
<sequence>MSEISAKKTSNLGKILLKKSRNEVQYFGLINQGATCYLNAVLQSLFMTQEFRDSVESYDKAPEDCGEDLLRQLQKLFKQLSVNVATTKGITTSLGIGNVYEQQDAVEYYRKILKAVGRRVSEVFEGKMNNITKCISCDNINKKTSSFISILLPIEDENNEQHTVEKSLKAFFKRLRLDQDDWMYCDRCDQKTPTETWSEIDEYPTVLTFHLKRFAFDYNQIRYVKNSCALDVPLSLDIKNQTFNLYAVINHNGGYSGGHYDALIKSDQNQKWYSFDDRTVTERSGDLAETPDESPIKVPLDNSVCQMCKCIFPFHSSRLPYMLMYRKGTIHLRILLLGPPGTEKSSVGNLILGENYFPLFTIKESMGKTVGNVTVVDTPNLFTLTPMSWAKELKRCIMLSHPGPNAILWVVPLSQFSNHQQGLFHNIRKRLGSETQKHTMIIFTSGRELENLDQPIDISRHNKVKKVVRTCRNRYHVINSSNHNQASELIEQLFKMIAKNRGSYCTFKRTKKRRP</sequence>
<evidence type="ECO:0000256" key="3">
    <source>
        <dbReference type="RuleBase" id="RU366025"/>
    </source>
</evidence>
<organism evidence="6 7">
    <name type="scientific">Triplophysa rosa</name>
    <name type="common">Cave loach</name>
    <dbReference type="NCBI Taxonomy" id="992332"/>
    <lineage>
        <taxon>Eukaryota</taxon>
        <taxon>Metazoa</taxon>
        <taxon>Chordata</taxon>
        <taxon>Craniata</taxon>
        <taxon>Vertebrata</taxon>
        <taxon>Euteleostomi</taxon>
        <taxon>Actinopterygii</taxon>
        <taxon>Neopterygii</taxon>
        <taxon>Teleostei</taxon>
        <taxon>Ostariophysi</taxon>
        <taxon>Cypriniformes</taxon>
        <taxon>Nemacheilidae</taxon>
        <taxon>Triplophysa</taxon>
    </lineage>
</organism>
<dbReference type="EMBL" id="JAFHDT010000033">
    <property type="protein sequence ID" value="KAI7790689.1"/>
    <property type="molecule type" value="Genomic_DNA"/>
</dbReference>
<comment type="similarity">
    <text evidence="1">Belongs to the TRAFAC class TrmE-Era-EngA-EngB-Septin-like GTPase superfamily. AIG1/Toc34/Toc159-like paraseptin GTPase family. IAN subfamily.</text>
</comment>
<dbReference type="GO" id="GO:0016579">
    <property type="term" value="P:protein deubiquitination"/>
    <property type="evidence" value="ECO:0007669"/>
    <property type="project" value="InterPro"/>
</dbReference>
<dbReference type="AlphaFoldDB" id="A0A9W7T6P1"/>
<dbReference type="InterPro" id="IPR050164">
    <property type="entry name" value="Peptidase_C19"/>
</dbReference>
<evidence type="ECO:0000259" key="4">
    <source>
        <dbReference type="PROSITE" id="PS50235"/>
    </source>
</evidence>
<evidence type="ECO:0000313" key="6">
    <source>
        <dbReference type="EMBL" id="KAI7790689.1"/>
    </source>
</evidence>
<evidence type="ECO:0000256" key="1">
    <source>
        <dbReference type="ARBA" id="ARBA00008535"/>
    </source>
</evidence>
<dbReference type="SUPFAM" id="SSF52540">
    <property type="entry name" value="P-loop containing nucleoside triphosphate hydrolases"/>
    <property type="match status" value="1"/>
</dbReference>
<keyword evidence="3" id="KW-0788">Thiol protease</keyword>
<name>A0A9W7T6P1_TRIRA</name>
<dbReference type="InterPro" id="IPR001394">
    <property type="entry name" value="Peptidase_C19_UCH"/>
</dbReference>
<evidence type="ECO:0000256" key="2">
    <source>
        <dbReference type="ARBA" id="ARBA00022741"/>
    </source>
</evidence>
<comment type="caution">
    <text evidence="6">The sequence shown here is derived from an EMBL/GenBank/DDBJ whole genome shotgun (WGS) entry which is preliminary data.</text>
</comment>
<keyword evidence="7" id="KW-1185">Reference proteome</keyword>
<feature type="domain" description="USP" evidence="4">
    <location>
        <begin position="27"/>
        <end position="328"/>
    </location>
</feature>
<comment type="similarity">
    <text evidence="3">Belongs to the peptidase C19 family.</text>
</comment>
<dbReference type="PROSITE" id="PS50235">
    <property type="entry name" value="USP_3"/>
    <property type="match status" value="1"/>
</dbReference>
<keyword evidence="3 6" id="KW-0378">Hydrolase</keyword>
<dbReference type="InterPro" id="IPR006703">
    <property type="entry name" value="G_AIG1"/>
</dbReference>
<dbReference type="InterPro" id="IPR028889">
    <property type="entry name" value="USP"/>
</dbReference>
<protein>
    <recommendedName>
        <fullName evidence="3">Ubiquitin carboxyl-terminal hydrolase</fullName>
        <ecNumber evidence="3">3.4.19.12</ecNumber>
    </recommendedName>
</protein>
<dbReference type="Pfam" id="PF00443">
    <property type="entry name" value="UCH"/>
    <property type="match status" value="1"/>
</dbReference>